<organism evidence="16 17">
    <name type="scientific">Pseudoalteromonas luteoviolacea</name>
    <dbReference type="NCBI Taxonomy" id="43657"/>
    <lineage>
        <taxon>Bacteria</taxon>
        <taxon>Pseudomonadati</taxon>
        <taxon>Pseudomonadota</taxon>
        <taxon>Gammaproteobacteria</taxon>
        <taxon>Alteromonadales</taxon>
        <taxon>Pseudoalteromonadaceae</taxon>
        <taxon>Pseudoalteromonas</taxon>
    </lineage>
</organism>
<proteinExistence type="inferred from homology"/>
<feature type="transmembrane region" description="Helical" evidence="15">
    <location>
        <begin position="69"/>
        <end position="89"/>
    </location>
</feature>
<comment type="caution">
    <text evidence="14">Lacks conserved residue(s) required for the propagation of feature annotation.</text>
</comment>
<keyword evidence="10 14" id="KW-0472">Membrane</keyword>
<keyword evidence="3 14" id="KW-0813">Transport</keyword>
<keyword evidence="5" id="KW-0997">Cell inner membrane</keyword>
<dbReference type="SUPFAM" id="SSF158442">
    <property type="entry name" value="DsbB-like"/>
    <property type="match status" value="1"/>
</dbReference>
<evidence type="ECO:0000256" key="9">
    <source>
        <dbReference type="ARBA" id="ARBA00023002"/>
    </source>
</evidence>
<keyword evidence="9 14" id="KW-0560">Oxidoreductase</keyword>
<dbReference type="PANTHER" id="PTHR36570">
    <property type="entry name" value="DISULFIDE BOND FORMATION PROTEIN B"/>
    <property type="match status" value="1"/>
</dbReference>
<feature type="transmembrane region" description="Helical" evidence="15">
    <location>
        <begin position="12"/>
        <end position="33"/>
    </location>
</feature>
<keyword evidence="4 14" id="KW-1003">Cell membrane</keyword>
<feature type="topological domain" description="Cytoplasmic" evidence="14">
    <location>
        <begin position="1"/>
        <end position="14"/>
    </location>
</feature>
<evidence type="ECO:0000313" key="16">
    <source>
        <dbReference type="EMBL" id="KID58400.1"/>
    </source>
</evidence>
<evidence type="ECO:0000256" key="7">
    <source>
        <dbReference type="ARBA" id="ARBA00022982"/>
    </source>
</evidence>
<dbReference type="NCBIfam" id="NF002485">
    <property type="entry name" value="PRK01749.1"/>
    <property type="match status" value="1"/>
</dbReference>
<comment type="caution">
    <text evidence="16">The sequence shown here is derived from an EMBL/GenBank/DDBJ whole genome shotgun (WGS) entry which is preliminary data.</text>
</comment>
<dbReference type="Proteomes" id="UP000031327">
    <property type="component" value="Unassembled WGS sequence"/>
</dbReference>
<keyword evidence="8 14" id="KW-1133">Transmembrane helix</keyword>
<sequence>MFDRLARFSRSTTAWGLLFLSALTFEVVALYFQYAMGLEPCVMCIYQRTAMLGVLIAAFIGLCGTSNYLVRLVATAGWGVAAIWGWLLAREHLDMQTTTDPFAFTCAFEPNFPVPLHEWIPSFFAVTGSCSNIDWSFAGLSMPGWMEVIFAIYAIGFLIFAPLIIFKK</sequence>
<dbReference type="GO" id="GO:0005886">
    <property type="term" value="C:plasma membrane"/>
    <property type="evidence" value="ECO:0007669"/>
    <property type="project" value="UniProtKB-SubCell"/>
</dbReference>
<evidence type="ECO:0000256" key="5">
    <source>
        <dbReference type="ARBA" id="ARBA00022519"/>
    </source>
</evidence>
<evidence type="ECO:0000256" key="15">
    <source>
        <dbReference type="SAM" id="Phobius"/>
    </source>
</evidence>
<feature type="transmembrane region" description="Helical" evidence="15">
    <location>
        <begin position="45"/>
        <end position="62"/>
    </location>
</feature>
<dbReference type="AlphaFoldDB" id="A0A0C1QGB8"/>
<dbReference type="GO" id="GO:0009055">
    <property type="term" value="F:electron transfer activity"/>
    <property type="evidence" value="ECO:0007669"/>
    <property type="project" value="UniProtKB-UniRule"/>
</dbReference>
<keyword evidence="11 14" id="KW-1015">Disulfide bond</keyword>
<dbReference type="InterPro" id="IPR003752">
    <property type="entry name" value="DiS_bond_form_DsbB/BdbC"/>
</dbReference>
<keyword evidence="6 14" id="KW-0812">Transmembrane</keyword>
<dbReference type="GO" id="GO:0006457">
    <property type="term" value="P:protein folding"/>
    <property type="evidence" value="ECO:0007669"/>
    <property type="project" value="InterPro"/>
</dbReference>
<feature type="topological domain" description="Cytoplasmic" evidence="14">
    <location>
        <begin position="164"/>
        <end position="168"/>
    </location>
</feature>
<evidence type="ECO:0000256" key="6">
    <source>
        <dbReference type="ARBA" id="ARBA00022692"/>
    </source>
</evidence>
<evidence type="ECO:0000256" key="8">
    <source>
        <dbReference type="ARBA" id="ARBA00022989"/>
    </source>
</evidence>
<evidence type="ECO:0000256" key="14">
    <source>
        <dbReference type="HAMAP-Rule" id="MF_00286"/>
    </source>
</evidence>
<dbReference type="GO" id="GO:0015035">
    <property type="term" value="F:protein-disulfide reductase activity"/>
    <property type="evidence" value="ECO:0007669"/>
    <property type="project" value="UniProtKB-UniRule"/>
</dbReference>
<evidence type="ECO:0000256" key="13">
    <source>
        <dbReference type="ARBA" id="ARBA00023284"/>
    </source>
</evidence>
<dbReference type="HAMAP" id="MF_00286">
    <property type="entry name" value="DsbB"/>
    <property type="match status" value="1"/>
</dbReference>
<evidence type="ECO:0000256" key="11">
    <source>
        <dbReference type="ARBA" id="ARBA00023157"/>
    </source>
</evidence>
<dbReference type="Gene3D" id="1.20.1550.10">
    <property type="entry name" value="DsbB-like"/>
    <property type="match status" value="1"/>
</dbReference>
<dbReference type="EMBL" id="JWIC01000004">
    <property type="protein sequence ID" value="KID58400.1"/>
    <property type="molecule type" value="Genomic_DNA"/>
</dbReference>
<accession>A0A0C1QGB8</accession>
<dbReference type="RefSeq" id="WP_039608690.1">
    <property type="nucleotide sequence ID" value="NZ_JWIC01000004.1"/>
</dbReference>
<dbReference type="PANTHER" id="PTHR36570:SF2">
    <property type="entry name" value="DISULFIDE BOND FORMATION PROTEIN B"/>
    <property type="match status" value="1"/>
</dbReference>
<dbReference type="InterPro" id="IPR050183">
    <property type="entry name" value="DsbB"/>
</dbReference>
<comment type="subcellular location">
    <subcellularLocation>
        <location evidence="1">Cell inner membrane</location>
        <topology evidence="1">Multi-pass membrane protein</topology>
    </subcellularLocation>
    <subcellularLocation>
        <location evidence="14">Cell membrane</location>
        <topology evidence="14">Multi-pass membrane protein</topology>
    </subcellularLocation>
</comment>
<comment type="function">
    <text evidence="14">Required for disulfide bond formation in some periplasmic proteins. Acts by oxidizing the DsbA protein.</text>
</comment>
<dbReference type="Pfam" id="PF02600">
    <property type="entry name" value="DsbB"/>
    <property type="match status" value="1"/>
</dbReference>
<reference evidence="16 17" key="1">
    <citation type="submission" date="2014-12" db="EMBL/GenBank/DDBJ databases">
        <title>Draft Genome Sequence of Pseudoalteromonas luteoviolacea HI1.</title>
        <authorList>
            <person name="Asahina A.Y."/>
            <person name="Hadfield M.G."/>
        </authorList>
    </citation>
    <scope>NUCLEOTIDE SEQUENCE [LARGE SCALE GENOMIC DNA]</scope>
    <source>
        <strain evidence="16 17">HI1</strain>
    </source>
</reference>
<dbReference type="InterPro" id="IPR023380">
    <property type="entry name" value="DsbB-like_sf"/>
</dbReference>
<keyword evidence="12 14" id="KW-0143">Chaperone</keyword>
<evidence type="ECO:0000313" key="17">
    <source>
        <dbReference type="Proteomes" id="UP000031327"/>
    </source>
</evidence>
<evidence type="ECO:0000256" key="10">
    <source>
        <dbReference type="ARBA" id="ARBA00023136"/>
    </source>
</evidence>
<evidence type="ECO:0000256" key="1">
    <source>
        <dbReference type="ARBA" id="ARBA00004429"/>
    </source>
</evidence>
<protein>
    <recommendedName>
        <fullName evidence="14">Disulfide bond formation protein B</fullName>
    </recommendedName>
    <alternativeName>
        <fullName evidence="14">Disulfide oxidoreductase</fullName>
    </alternativeName>
</protein>
<name>A0A0C1QGB8_9GAMM</name>
<evidence type="ECO:0000256" key="4">
    <source>
        <dbReference type="ARBA" id="ARBA00022475"/>
    </source>
</evidence>
<feature type="topological domain" description="Periplasmic" evidence="14">
    <location>
        <begin position="32"/>
        <end position="49"/>
    </location>
</feature>
<keyword evidence="7 14" id="KW-0249">Electron transport</keyword>
<evidence type="ECO:0000256" key="2">
    <source>
        <dbReference type="ARBA" id="ARBA00008823"/>
    </source>
</evidence>
<comment type="similarity">
    <text evidence="2 14">Belongs to the DsbB family.</text>
</comment>
<gene>
    <name evidence="14" type="primary">dsbB</name>
    <name evidence="16" type="ORF">JF50_06955</name>
</gene>
<feature type="disulfide bond" description="Redox-active" evidence="14">
    <location>
        <begin position="41"/>
        <end position="44"/>
    </location>
</feature>
<evidence type="ECO:0000256" key="12">
    <source>
        <dbReference type="ARBA" id="ARBA00023186"/>
    </source>
</evidence>
<keyword evidence="13 14" id="KW-0676">Redox-active center</keyword>
<feature type="transmembrane region" description="Helical" evidence="15">
    <location>
        <begin position="145"/>
        <end position="166"/>
    </location>
</feature>
<dbReference type="InterPro" id="IPR022920">
    <property type="entry name" value="Disulphide_bond_form_DsbB"/>
</dbReference>
<dbReference type="OrthoDB" id="3711263at2"/>
<evidence type="ECO:0000256" key="3">
    <source>
        <dbReference type="ARBA" id="ARBA00022448"/>
    </source>
</evidence>